<feature type="transmembrane region" description="Helical" evidence="8">
    <location>
        <begin position="6"/>
        <end position="23"/>
    </location>
</feature>
<evidence type="ECO:0000313" key="10">
    <source>
        <dbReference type="EMBL" id="MBC8627936.1"/>
    </source>
</evidence>
<name>A0ABR7P982_9FIRM</name>
<accession>A0ABR7P982</accession>
<dbReference type="EMBL" id="JACRTP010000001">
    <property type="protein sequence ID" value="MBC8627936.1"/>
    <property type="molecule type" value="Genomic_DNA"/>
</dbReference>
<evidence type="ECO:0000256" key="2">
    <source>
        <dbReference type="ARBA" id="ARBA00022475"/>
    </source>
</evidence>
<keyword evidence="4 8" id="KW-0812">Transmembrane</keyword>
<feature type="transmembrane region" description="Helical" evidence="8">
    <location>
        <begin position="52"/>
        <end position="73"/>
    </location>
</feature>
<comment type="similarity">
    <text evidence="7">Belongs to the ThrE exporter (TC 2.A.79) family.</text>
</comment>
<dbReference type="InterPro" id="IPR024528">
    <property type="entry name" value="ThrE_2"/>
</dbReference>
<evidence type="ECO:0000256" key="1">
    <source>
        <dbReference type="ARBA" id="ARBA00004651"/>
    </source>
</evidence>
<dbReference type="Proteomes" id="UP000661649">
    <property type="component" value="Unassembled WGS sequence"/>
</dbReference>
<keyword evidence="3" id="KW-0997">Cell inner membrane</keyword>
<evidence type="ECO:0000256" key="3">
    <source>
        <dbReference type="ARBA" id="ARBA00022519"/>
    </source>
</evidence>
<feature type="transmembrane region" description="Helical" evidence="8">
    <location>
        <begin position="28"/>
        <end position="46"/>
    </location>
</feature>
<dbReference type="PANTHER" id="PTHR34390:SF1">
    <property type="entry name" value="SUCCINATE TRANSPORTER SUBUNIT YJJB-RELATED"/>
    <property type="match status" value="1"/>
</dbReference>
<reference evidence="10 11" key="1">
    <citation type="submission" date="2020-08" db="EMBL/GenBank/DDBJ databases">
        <title>Genome public.</title>
        <authorList>
            <person name="Liu C."/>
            <person name="Sun Q."/>
        </authorList>
    </citation>
    <scope>NUCLEOTIDE SEQUENCE [LARGE SCALE GENOMIC DNA]</scope>
    <source>
        <strain evidence="10 11">3_YM_SP_D4_24.mj</strain>
    </source>
</reference>
<evidence type="ECO:0000256" key="8">
    <source>
        <dbReference type="SAM" id="Phobius"/>
    </source>
</evidence>
<evidence type="ECO:0000256" key="7">
    <source>
        <dbReference type="ARBA" id="ARBA00034125"/>
    </source>
</evidence>
<protein>
    <submittedName>
        <fullName evidence="10">Threonine/serine exporter family protein</fullName>
    </submittedName>
</protein>
<evidence type="ECO:0000313" key="11">
    <source>
        <dbReference type="Proteomes" id="UP000661649"/>
    </source>
</evidence>
<dbReference type="Pfam" id="PF12821">
    <property type="entry name" value="ThrE_2"/>
    <property type="match status" value="1"/>
</dbReference>
<dbReference type="RefSeq" id="WP_117457929.1">
    <property type="nucleotide sequence ID" value="NZ_JACRTP010000001.1"/>
</dbReference>
<sequence length="148" mass="16164">MEFIIQFIVAGFATFSFAVLFSAPKKELLYCGFSGAFGWILYYILVQLGMGVVVPSLIATFCLTILARIFAVIRSTPVTVYLLTGIFPLVPGAGIFYTAYYLFTNDRAFSSSKGIETFEVAGAIVLGIIFGFGIPQSLFHLVKKSGRN</sequence>
<evidence type="ECO:0000259" key="9">
    <source>
        <dbReference type="Pfam" id="PF12821"/>
    </source>
</evidence>
<keyword evidence="6 8" id="KW-0472">Membrane</keyword>
<gene>
    <name evidence="10" type="ORF">H8712_04760</name>
</gene>
<proteinExistence type="inferred from homology"/>
<evidence type="ECO:0000256" key="4">
    <source>
        <dbReference type="ARBA" id="ARBA00022692"/>
    </source>
</evidence>
<keyword evidence="5 8" id="KW-1133">Transmembrane helix</keyword>
<feature type="transmembrane region" description="Helical" evidence="8">
    <location>
        <begin position="80"/>
        <end position="100"/>
    </location>
</feature>
<comment type="caution">
    <text evidence="10">The sequence shown here is derived from an EMBL/GenBank/DDBJ whole genome shotgun (WGS) entry which is preliminary data.</text>
</comment>
<keyword evidence="11" id="KW-1185">Reference proteome</keyword>
<dbReference type="PANTHER" id="PTHR34390">
    <property type="entry name" value="UPF0442 PROTEIN YJJB-RELATED"/>
    <property type="match status" value="1"/>
</dbReference>
<feature type="transmembrane region" description="Helical" evidence="8">
    <location>
        <begin position="120"/>
        <end position="142"/>
    </location>
</feature>
<comment type="subcellular location">
    <subcellularLocation>
        <location evidence="1">Cell membrane</location>
        <topology evidence="1">Multi-pass membrane protein</topology>
    </subcellularLocation>
</comment>
<evidence type="ECO:0000256" key="5">
    <source>
        <dbReference type="ARBA" id="ARBA00022989"/>
    </source>
</evidence>
<dbReference type="InterPro" id="IPR050539">
    <property type="entry name" value="ThrE_Dicarb/AminoAcid_Exp"/>
</dbReference>
<feature type="domain" description="Threonine/Serine exporter ThrE" evidence="9">
    <location>
        <begin position="6"/>
        <end position="130"/>
    </location>
</feature>
<keyword evidence="2" id="KW-1003">Cell membrane</keyword>
<evidence type="ECO:0000256" key="6">
    <source>
        <dbReference type="ARBA" id="ARBA00023136"/>
    </source>
</evidence>
<organism evidence="10 11">
    <name type="scientific">Blautia stercoris</name>
    <dbReference type="NCBI Taxonomy" id="871664"/>
    <lineage>
        <taxon>Bacteria</taxon>
        <taxon>Bacillati</taxon>
        <taxon>Bacillota</taxon>
        <taxon>Clostridia</taxon>
        <taxon>Lachnospirales</taxon>
        <taxon>Lachnospiraceae</taxon>
        <taxon>Blautia</taxon>
    </lineage>
</organism>